<comment type="caution">
    <text evidence="1">The sequence shown here is derived from an EMBL/GenBank/DDBJ whole genome shotgun (WGS) entry which is preliminary data.</text>
</comment>
<accession>A0A9N9HIU2</accession>
<gene>
    <name evidence="1" type="ORF">FCALED_LOCUS12322</name>
</gene>
<name>A0A9N9HIU2_9GLOM</name>
<sequence>MFQQIFKDISEKEKETQNEQEIKSLLSKIIMRDINKTKNTLQQYKNHYNTFERVFTLNFVDHIIKLIEETNLLLELISEGTYIVSVLISILDQIFIKHKENWCAKYRETCLKASVKKCNTQKENDNHRSPRKKIDAIITLKEEDEEFSIIEVSEPPLKSDWTHFKGDRMKIIKMLKMLMNQLAEIRPNLNIRMLRLYAMLSYLNQLIIYEFCLKYAEVYTIVEVLKISFLKSWKDMKESYEIVMGLLKYERLLSESSESIQNFLWSNDNESKTCQKMTTRIIYSLTKKKARTS</sequence>
<reference evidence="1" key="1">
    <citation type="submission" date="2021-06" db="EMBL/GenBank/DDBJ databases">
        <authorList>
            <person name="Kallberg Y."/>
            <person name="Tangrot J."/>
            <person name="Rosling A."/>
        </authorList>
    </citation>
    <scope>NUCLEOTIDE SEQUENCE</scope>
    <source>
        <strain evidence="1">UK204</strain>
    </source>
</reference>
<dbReference type="Proteomes" id="UP000789570">
    <property type="component" value="Unassembled WGS sequence"/>
</dbReference>
<dbReference type="EMBL" id="CAJVPQ010005882">
    <property type="protein sequence ID" value="CAG8677348.1"/>
    <property type="molecule type" value="Genomic_DNA"/>
</dbReference>
<dbReference type="AlphaFoldDB" id="A0A9N9HIU2"/>
<evidence type="ECO:0000313" key="2">
    <source>
        <dbReference type="Proteomes" id="UP000789570"/>
    </source>
</evidence>
<evidence type="ECO:0000313" key="1">
    <source>
        <dbReference type="EMBL" id="CAG8677348.1"/>
    </source>
</evidence>
<protein>
    <submittedName>
        <fullName evidence="1">12542_t:CDS:1</fullName>
    </submittedName>
</protein>
<organism evidence="1 2">
    <name type="scientific">Funneliformis caledonium</name>
    <dbReference type="NCBI Taxonomy" id="1117310"/>
    <lineage>
        <taxon>Eukaryota</taxon>
        <taxon>Fungi</taxon>
        <taxon>Fungi incertae sedis</taxon>
        <taxon>Mucoromycota</taxon>
        <taxon>Glomeromycotina</taxon>
        <taxon>Glomeromycetes</taxon>
        <taxon>Glomerales</taxon>
        <taxon>Glomeraceae</taxon>
        <taxon>Funneliformis</taxon>
    </lineage>
</organism>
<keyword evidence="2" id="KW-1185">Reference proteome</keyword>
<proteinExistence type="predicted"/>
<dbReference type="OrthoDB" id="2407621at2759"/>